<evidence type="ECO:0000256" key="1">
    <source>
        <dbReference type="SAM" id="Phobius"/>
    </source>
</evidence>
<evidence type="ECO:0000313" key="3">
    <source>
        <dbReference type="Proteomes" id="UP000199377"/>
    </source>
</evidence>
<feature type="transmembrane region" description="Helical" evidence="1">
    <location>
        <begin position="42"/>
        <end position="61"/>
    </location>
</feature>
<keyword evidence="1" id="KW-0472">Membrane</keyword>
<protein>
    <submittedName>
        <fullName evidence="2">Uncharacterized protein</fullName>
    </submittedName>
</protein>
<sequence>MMQGEAHYFAFGMSGWLVWLIGALLVIVPFWKLLPRSGMPSWLALFAIIPPVSIILLWVMAFRGPDRESN</sequence>
<gene>
    <name evidence="2" type="ORF">SAMN05216258_10963</name>
</gene>
<keyword evidence="3" id="KW-1185">Reference proteome</keyword>
<keyword evidence="1" id="KW-1133">Transmembrane helix</keyword>
<dbReference type="EMBL" id="FOQH01000009">
    <property type="protein sequence ID" value="SFI75111.1"/>
    <property type="molecule type" value="Genomic_DNA"/>
</dbReference>
<dbReference type="STRING" id="1114924.SAMN05216258_10963"/>
<dbReference type="OrthoDB" id="7659261at2"/>
<dbReference type="Proteomes" id="UP000199377">
    <property type="component" value="Unassembled WGS sequence"/>
</dbReference>
<accession>A0A1I3KRG6</accession>
<proteinExistence type="predicted"/>
<organism evidence="2 3">
    <name type="scientific">Albimonas pacifica</name>
    <dbReference type="NCBI Taxonomy" id="1114924"/>
    <lineage>
        <taxon>Bacteria</taxon>
        <taxon>Pseudomonadati</taxon>
        <taxon>Pseudomonadota</taxon>
        <taxon>Alphaproteobacteria</taxon>
        <taxon>Rhodobacterales</taxon>
        <taxon>Paracoccaceae</taxon>
        <taxon>Albimonas</taxon>
    </lineage>
</organism>
<reference evidence="2 3" key="1">
    <citation type="submission" date="2016-10" db="EMBL/GenBank/DDBJ databases">
        <authorList>
            <person name="de Groot N.N."/>
        </authorList>
    </citation>
    <scope>NUCLEOTIDE SEQUENCE [LARGE SCALE GENOMIC DNA]</scope>
    <source>
        <strain evidence="2 3">CGMCC 1.11030</strain>
    </source>
</reference>
<dbReference type="RefSeq" id="WP_092862394.1">
    <property type="nucleotide sequence ID" value="NZ_FOQH01000009.1"/>
</dbReference>
<keyword evidence="1" id="KW-0812">Transmembrane</keyword>
<dbReference type="AlphaFoldDB" id="A0A1I3KRG6"/>
<evidence type="ECO:0000313" key="2">
    <source>
        <dbReference type="EMBL" id="SFI75111.1"/>
    </source>
</evidence>
<feature type="transmembrane region" description="Helical" evidence="1">
    <location>
        <begin position="6"/>
        <end position="30"/>
    </location>
</feature>
<name>A0A1I3KRG6_9RHOB</name>